<dbReference type="InterPro" id="IPR008971">
    <property type="entry name" value="HSP40/DnaJ_pept-bd"/>
</dbReference>
<dbReference type="SUPFAM" id="SSF49493">
    <property type="entry name" value="HSP40/DnaJ peptide-binding domain"/>
    <property type="match status" value="2"/>
</dbReference>
<dbReference type="SUPFAM" id="SSF46565">
    <property type="entry name" value="Chaperone J-domain"/>
    <property type="match status" value="1"/>
</dbReference>
<dbReference type="EMBL" id="CAKKNE010000005">
    <property type="protein sequence ID" value="CAH0375894.1"/>
    <property type="molecule type" value="Genomic_DNA"/>
</dbReference>
<comment type="caution">
    <text evidence="3">The sequence shown here is derived from an EMBL/GenBank/DDBJ whole genome shotgun (WGS) entry which is preliminary data.</text>
</comment>
<evidence type="ECO:0000313" key="3">
    <source>
        <dbReference type="EMBL" id="CAH0375894.1"/>
    </source>
</evidence>
<dbReference type="Gene3D" id="2.60.260.20">
    <property type="entry name" value="Urease metallochaperone UreE, N-terminal domain"/>
    <property type="match status" value="2"/>
</dbReference>
<dbReference type="GO" id="GO:0006457">
    <property type="term" value="P:protein folding"/>
    <property type="evidence" value="ECO:0007669"/>
    <property type="project" value="InterPro"/>
</dbReference>
<dbReference type="PROSITE" id="PS00636">
    <property type="entry name" value="DNAJ_1"/>
    <property type="match status" value="1"/>
</dbReference>
<keyword evidence="4" id="KW-1185">Reference proteome</keyword>
<feature type="compositionally biased region" description="Low complexity" evidence="1">
    <location>
        <begin position="428"/>
        <end position="444"/>
    </location>
</feature>
<feature type="domain" description="J" evidence="2">
    <location>
        <begin position="103"/>
        <end position="164"/>
    </location>
</feature>
<dbReference type="GO" id="GO:0051082">
    <property type="term" value="F:unfolded protein binding"/>
    <property type="evidence" value="ECO:0007669"/>
    <property type="project" value="InterPro"/>
</dbReference>
<dbReference type="PRINTS" id="PR00625">
    <property type="entry name" value="JDOMAIN"/>
</dbReference>
<reference evidence="3" key="1">
    <citation type="submission" date="2021-11" db="EMBL/GenBank/DDBJ databases">
        <authorList>
            <consortium name="Genoscope - CEA"/>
            <person name="William W."/>
        </authorList>
    </citation>
    <scope>NUCLEOTIDE SEQUENCE</scope>
</reference>
<dbReference type="GO" id="GO:0030544">
    <property type="term" value="F:Hsp70 protein binding"/>
    <property type="evidence" value="ECO:0007669"/>
    <property type="project" value="InterPro"/>
</dbReference>
<dbReference type="InterPro" id="IPR036869">
    <property type="entry name" value="J_dom_sf"/>
</dbReference>
<dbReference type="Gene3D" id="1.10.287.110">
    <property type="entry name" value="DnaJ domain"/>
    <property type="match status" value="1"/>
</dbReference>
<gene>
    <name evidence="3" type="ORF">PECAL_5P04420</name>
</gene>
<dbReference type="AlphaFoldDB" id="A0A8J2X165"/>
<dbReference type="Pfam" id="PF01556">
    <property type="entry name" value="DnaJ_C"/>
    <property type="match status" value="1"/>
</dbReference>
<feature type="compositionally biased region" description="Basic and acidic residues" evidence="1">
    <location>
        <begin position="41"/>
        <end position="50"/>
    </location>
</feature>
<dbReference type="OrthoDB" id="550424at2759"/>
<sequence length="474" mass="51007">MAHYYGRDTIDDLLSGARSPPRKHQSPTERYMRSPLSELINDARRAQRRKSCDDILREAREAELQSESARLREEISRLEAERAAAKRAYAESKPPPPPPSPRQLYDTLGVSRDASDTDIKKAYRKQCLRHHPDKGGDAEAFQKVKDAHDVLSDPQKRAVYDAKGDRGLKKIEEVLQTKEYDVVKPQPKVVVCSATLADIACGGAAALKFRRRVGCACCGGTGARLDRAEPCLACDGSGVLVMPTDGFRLERLPCGACDGCGVRAPECRECCGAGFRVEAGSCSIEIPKGAEDGARITVEDEGDIGVCGTRGDLVAIIRVEDDDQFYRRGADLILKTPLKVSLRDALGGTVDVAAPTLDASVRIRTSPGTVVAPGRFYASEGLGLPAHEGYLRGRLVVSFDVEFPARLSEAQAVSVAKALDGDPGAATDGGSAAPEAAPPDGADAYVYPYELDKPPETPRERVPPEFVPDGCSQM</sequence>
<dbReference type="InterPro" id="IPR018253">
    <property type="entry name" value="DnaJ_domain_CS"/>
</dbReference>
<dbReference type="CDD" id="cd06257">
    <property type="entry name" value="DnaJ"/>
    <property type="match status" value="1"/>
</dbReference>
<dbReference type="InterPro" id="IPR001623">
    <property type="entry name" value="DnaJ_domain"/>
</dbReference>
<name>A0A8J2X165_9STRA</name>
<dbReference type="SMART" id="SM00271">
    <property type="entry name" value="DnaJ"/>
    <property type="match status" value="1"/>
</dbReference>
<accession>A0A8J2X165</accession>
<dbReference type="SUPFAM" id="SSF57938">
    <property type="entry name" value="DnaJ/Hsp40 cysteine-rich domain"/>
    <property type="match status" value="1"/>
</dbReference>
<proteinExistence type="predicted"/>
<dbReference type="InterPro" id="IPR044713">
    <property type="entry name" value="DNJA1/2-like"/>
</dbReference>
<organism evidence="3 4">
    <name type="scientific">Pelagomonas calceolata</name>
    <dbReference type="NCBI Taxonomy" id="35677"/>
    <lineage>
        <taxon>Eukaryota</taxon>
        <taxon>Sar</taxon>
        <taxon>Stramenopiles</taxon>
        <taxon>Ochrophyta</taxon>
        <taxon>Pelagophyceae</taxon>
        <taxon>Pelagomonadales</taxon>
        <taxon>Pelagomonadaceae</taxon>
        <taxon>Pelagomonas</taxon>
    </lineage>
</organism>
<dbReference type="CDD" id="cd10747">
    <property type="entry name" value="DnaJ_C"/>
    <property type="match status" value="1"/>
</dbReference>
<feature type="compositionally biased region" description="Basic and acidic residues" evidence="1">
    <location>
        <begin position="450"/>
        <end position="463"/>
    </location>
</feature>
<dbReference type="InterPro" id="IPR002939">
    <property type="entry name" value="DnaJ_C"/>
</dbReference>
<feature type="compositionally biased region" description="Basic and acidic residues" evidence="1">
    <location>
        <begin position="1"/>
        <end position="10"/>
    </location>
</feature>
<feature type="region of interest" description="Disordered" evidence="1">
    <location>
        <begin position="423"/>
        <end position="474"/>
    </location>
</feature>
<dbReference type="PANTHER" id="PTHR43888">
    <property type="entry name" value="DNAJ-LIKE-2, ISOFORM A-RELATED"/>
    <property type="match status" value="1"/>
</dbReference>
<feature type="region of interest" description="Disordered" evidence="1">
    <location>
        <begin position="85"/>
        <end position="109"/>
    </location>
</feature>
<dbReference type="Gene3D" id="2.10.230.10">
    <property type="entry name" value="Heat shock protein DnaJ, cysteine-rich domain"/>
    <property type="match status" value="1"/>
</dbReference>
<evidence type="ECO:0000313" key="4">
    <source>
        <dbReference type="Proteomes" id="UP000789595"/>
    </source>
</evidence>
<dbReference type="Proteomes" id="UP000789595">
    <property type="component" value="Unassembled WGS sequence"/>
</dbReference>
<feature type="region of interest" description="Disordered" evidence="1">
    <location>
        <begin position="1"/>
        <end position="50"/>
    </location>
</feature>
<dbReference type="Pfam" id="PF00226">
    <property type="entry name" value="DnaJ"/>
    <property type="match status" value="1"/>
</dbReference>
<protein>
    <recommendedName>
        <fullName evidence="2">J domain-containing protein</fullName>
    </recommendedName>
</protein>
<dbReference type="InterPro" id="IPR036410">
    <property type="entry name" value="HSP_DnaJ_Cys-rich_dom_sf"/>
</dbReference>
<evidence type="ECO:0000259" key="2">
    <source>
        <dbReference type="PROSITE" id="PS50076"/>
    </source>
</evidence>
<evidence type="ECO:0000256" key="1">
    <source>
        <dbReference type="SAM" id="MobiDB-lite"/>
    </source>
</evidence>
<dbReference type="PROSITE" id="PS50076">
    <property type="entry name" value="DNAJ_2"/>
    <property type="match status" value="1"/>
</dbReference>